<organism evidence="3 4">
    <name type="scientific">Polarella glacialis</name>
    <name type="common">Dinoflagellate</name>
    <dbReference type="NCBI Taxonomy" id="89957"/>
    <lineage>
        <taxon>Eukaryota</taxon>
        <taxon>Sar</taxon>
        <taxon>Alveolata</taxon>
        <taxon>Dinophyceae</taxon>
        <taxon>Suessiales</taxon>
        <taxon>Suessiaceae</taxon>
        <taxon>Polarella</taxon>
    </lineage>
</organism>
<dbReference type="Pfam" id="PF03372">
    <property type="entry name" value="Exo_endo_phos"/>
    <property type="match status" value="1"/>
</dbReference>
<evidence type="ECO:0000256" key="1">
    <source>
        <dbReference type="SAM" id="SignalP"/>
    </source>
</evidence>
<evidence type="ECO:0000313" key="4">
    <source>
        <dbReference type="Proteomes" id="UP000654075"/>
    </source>
</evidence>
<name>A0A813GG67_POLGL</name>
<feature type="domain" description="Endonuclease/exonuclease/phosphatase" evidence="2">
    <location>
        <begin position="183"/>
        <end position="374"/>
    </location>
</feature>
<proteinExistence type="predicted"/>
<dbReference type="Gene3D" id="3.50.4.10">
    <property type="entry name" value="Hepatocyte Growth Factor"/>
    <property type="match status" value="1"/>
</dbReference>
<accession>A0A813GG67</accession>
<feature type="signal peptide" evidence="1">
    <location>
        <begin position="1"/>
        <end position="18"/>
    </location>
</feature>
<dbReference type="Proteomes" id="UP000654075">
    <property type="component" value="Unassembled WGS sequence"/>
</dbReference>
<gene>
    <name evidence="3" type="ORF">PGLA1383_LOCUS41247</name>
</gene>
<dbReference type="SUPFAM" id="SSF56219">
    <property type="entry name" value="DNase I-like"/>
    <property type="match status" value="1"/>
</dbReference>
<sequence length="505" mass="54279">MMPSYLFFLVLAVTVAAADESSATEARDLDGVTSALGHDDECSSAESCALQALQLRSSKLQAAAAEPEQEGCYTLQEGEGGECAKAIAWAKESGFPLHPEWYPGLDPATSPLVAWQITAWNTSHPACPRPCEVKLDTTTLCNARAPPTLWKPTPTSGSVEVKVLSYNLFWWNLFKIHGGLQASKLLKANSEPRAYDVMGFQECEDPDKVLAPAGLQDQYTMIHSQKATCMGFNPKSWSLIEHGEADVADDMRTEYFGKRSAQWMRIKHKQTGMALFFMNHHGPLSVNSGGGCGGLATAHNLLHVMAQHAQTGDLLILVGDFNANAASKTIQGLWPHLHHVYNSPSFGGVDNIFSNIDSSAVTSTKDLGSSGSDHHAIEAVLVLGGRRLKAATAGAAEQRAAVETLKRAHGGEACLIEPNVQYIFTGNGWTHKFMQITDPRVCCGHCQSEHRCKSWTWTEWSAAAGGPECVLFGSHPSSSVSKEGYASGLPKNEAIAVAVAAEAKS</sequence>
<dbReference type="GO" id="GO:0003824">
    <property type="term" value="F:catalytic activity"/>
    <property type="evidence" value="ECO:0007669"/>
    <property type="project" value="InterPro"/>
</dbReference>
<dbReference type="InterPro" id="IPR036691">
    <property type="entry name" value="Endo/exonu/phosph_ase_sf"/>
</dbReference>
<keyword evidence="1" id="KW-0732">Signal</keyword>
<dbReference type="AlphaFoldDB" id="A0A813GG67"/>
<protein>
    <recommendedName>
        <fullName evidence="2">Endonuclease/exonuclease/phosphatase domain-containing protein</fullName>
    </recommendedName>
</protein>
<reference evidence="3" key="1">
    <citation type="submission" date="2021-02" db="EMBL/GenBank/DDBJ databases">
        <authorList>
            <person name="Dougan E. K."/>
            <person name="Rhodes N."/>
            <person name="Thang M."/>
            <person name="Chan C."/>
        </authorList>
    </citation>
    <scope>NUCLEOTIDE SEQUENCE</scope>
</reference>
<dbReference type="Gene3D" id="3.60.10.10">
    <property type="entry name" value="Endonuclease/exonuclease/phosphatase"/>
    <property type="match status" value="1"/>
</dbReference>
<feature type="chain" id="PRO_5032758017" description="Endonuclease/exonuclease/phosphatase domain-containing protein" evidence="1">
    <location>
        <begin position="19"/>
        <end position="505"/>
    </location>
</feature>
<dbReference type="OrthoDB" id="438639at2759"/>
<evidence type="ECO:0000313" key="3">
    <source>
        <dbReference type="EMBL" id="CAE8624054.1"/>
    </source>
</evidence>
<dbReference type="InterPro" id="IPR005135">
    <property type="entry name" value="Endo/exonuclease/phosphatase"/>
</dbReference>
<comment type="caution">
    <text evidence="3">The sequence shown here is derived from an EMBL/GenBank/DDBJ whole genome shotgun (WGS) entry which is preliminary data.</text>
</comment>
<evidence type="ECO:0000259" key="2">
    <source>
        <dbReference type="Pfam" id="PF03372"/>
    </source>
</evidence>
<dbReference type="EMBL" id="CAJNNV010028305">
    <property type="protein sequence ID" value="CAE8624054.1"/>
    <property type="molecule type" value="Genomic_DNA"/>
</dbReference>
<keyword evidence="4" id="KW-1185">Reference proteome</keyword>